<dbReference type="Proteomes" id="UP000184212">
    <property type="component" value="Unassembled WGS sequence"/>
</dbReference>
<evidence type="ECO:0000256" key="1">
    <source>
        <dbReference type="ARBA" id="ARBA00010641"/>
    </source>
</evidence>
<dbReference type="Pfam" id="PF04542">
    <property type="entry name" value="Sigma70_r2"/>
    <property type="match status" value="1"/>
</dbReference>
<dbReference type="InterPro" id="IPR039425">
    <property type="entry name" value="RNA_pol_sigma-70-like"/>
</dbReference>
<evidence type="ECO:0000256" key="2">
    <source>
        <dbReference type="ARBA" id="ARBA00023015"/>
    </source>
</evidence>
<evidence type="ECO:0000256" key="3">
    <source>
        <dbReference type="ARBA" id="ARBA00023082"/>
    </source>
</evidence>
<organism evidence="7 8">
    <name type="scientific">Chryseolinea serpens</name>
    <dbReference type="NCBI Taxonomy" id="947013"/>
    <lineage>
        <taxon>Bacteria</taxon>
        <taxon>Pseudomonadati</taxon>
        <taxon>Bacteroidota</taxon>
        <taxon>Cytophagia</taxon>
        <taxon>Cytophagales</taxon>
        <taxon>Fulvivirgaceae</taxon>
        <taxon>Chryseolinea</taxon>
    </lineage>
</organism>
<dbReference type="CDD" id="cd06171">
    <property type="entry name" value="Sigma70_r4"/>
    <property type="match status" value="1"/>
</dbReference>
<dbReference type="InterPro" id="IPR007627">
    <property type="entry name" value="RNA_pol_sigma70_r2"/>
</dbReference>
<protein>
    <submittedName>
        <fullName evidence="7">RNA polymerase sigma-70 factor, ECF subfamily</fullName>
    </submittedName>
</protein>
<evidence type="ECO:0000259" key="6">
    <source>
        <dbReference type="Pfam" id="PF08281"/>
    </source>
</evidence>
<dbReference type="Gene3D" id="1.10.10.10">
    <property type="entry name" value="Winged helix-like DNA-binding domain superfamily/Winged helix DNA-binding domain"/>
    <property type="match status" value="1"/>
</dbReference>
<comment type="similarity">
    <text evidence="1">Belongs to the sigma-70 factor family. ECF subfamily.</text>
</comment>
<feature type="domain" description="RNA polymerase sigma factor 70 region 4 type 2" evidence="6">
    <location>
        <begin position="99"/>
        <end position="151"/>
    </location>
</feature>
<keyword evidence="3" id="KW-0731">Sigma factor</keyword>
<keyword evidence="2" id="KW-0805">Transcription regulation</keyword>
<evidence type="ECO:0000256" key="4">
    <source>
        <dbReference type="ARBA" id="ARBA00023163"/>
    </source>
</evidence>
<reference evidence="7 8" key="1">
    <citation type="submission" date="2016-11" db="EMBL/GenBank/DDBJ databases">
        <authorList>
            <person name="Jaros S."/>
            <person name="Januszkiewicz K."/>
            <person name="Wedrychowicz H."/>
        </authorList>
    </citation>
    <scope>NUCLEOTIDE SEQUENCE [LARGE SCALE GENOMIC DNA]</scope>
    <source>
        <strain evidence="7 8">DSM 24574</strain>
    </source>
</reference>
<dbReference type="PANTHER" id="PTHR43133:SF46">
    <property type="entry name" value="RNA POLYMERASE SIGMA-70 FACTOR ECF SUBFAMILY"/>
    <property type="match status" value="1"/>
</dbReference>
<gene>
    <name evidence="7" type="ORF">SAMN04488109_6723</name>
</gene>
<dbReference type="SUPFAM" id="SSF88946">
    <property type="entry name" value="Sigma2 domain of RNA polymerase sigma factors"/>
    <property type="match status" value="1"/>
</dbReference>
<dbReference type="EMBL" id="FQWQ01000006">
    <property type="protein sequence ID" value="SHI00784.1"/>
    <property type="molecule type" value="Genomic_DNA"/>
</dbReference>
<dbReference type="GO" id="GO:0006352">
    <property type="term" value="P:DNA-templated transcription initiation"/>
    <property type="evidence" value="ECO:0007669"/>
    <property type="project" value="InterPro"/>
</dbReference>
<feature type="domain" description="RNA polymerase sigma-70 region 2" evidence="5">
    <location>
        <begin position="6"/>
        <end position="72"/>
    </location>
</feature>
<dbReference type="SUPFAM" id="SSF88659">
    <property type="entry name" value="Sigma3 and sigma4 domains of RNA polymerase sigma factors"/>
    <property type="match status" value="1"/>
</dbReference>
<dbReference type="GO" id="GO:0003677">
    <property type="term" value="F:DNA binding"/>
    <property type="evidence" value="ECO:0007669"/>
    <property type="project" value="InterPro"/>
</dbReference>
<keyword evidence="4" id="KW-0804">Transcription</keyword>
<name>A0A1M5XMM2_9BACT</name>
<dbReference type="InterPro" id="IPR013324">
    <property type="entry name" value="RNA_pol_sigma_r3/r4-like"/>
</dbReference>
<sequence>MSQDRLYREFYAYAMGICLRYSRTSEEAIEILNDGFIKIFSKLHLYSTGLSFNGWLRKIMINSAIDYFRRNEKHYYSLDISHVQHESLSETALDNLSAQEIISSIQRLPPSYRMVFNLFVIEGYQHEEIANQLNITVGTSKSNLAIARNKLKKMLMTDQEEKLKYSQHG</sequence>
<evidence type="ECO:0000259" key="5">
    <source>
        <dbReference type="Pfam" id="PF04542"/>
    </source>
</evidence>
<accession>A0A1M5XMM2</accession>
<dbReference type="Gene3D" id="1.10.1740.10">
    <property type="match status" value="1"/>
</dbReference>
<dbReference type="Pfam" id="PF08281">
    <property type="entry name" value="Sigma70_r4_2"/>
    <property type="match status" value="1"/>
</dbReference>
<dbReference type="PANTHER" id="PTHR43133">
    <property type="entry name" value="RNA POLYMERASE ECF-TYPE SIGMA FACTO"/>
    <property type="match status" value="1"/>
</dbReference>
<evidence type="ECO:0000313" key="8">
    <source>
        <dbReference type="Proteomes" id="UP000184212"/>
    </source>
</evidence>
<keyword evidence="8" id="KW-1185">Reference proteome</keyword>
<dbReference type="InterPro" id="IPR013249">
    <property type="entry name" value="RNA_pol_sigma70_r4_t2"/>
</dbReference>
<dbReference type="STRING" id="947013.SAMN04488109_6723"/>
<dbReference type="AlphaFoldDB" id="A0A1M5XMM2"/>
<dbReference type="InterPro" id="IPR013325">
    <property type="entry name" value="RNA_pol_sigma_r2"/>
</dbReference>
<dbReference type="InterPro" id="IPR014284">
    <property type="entry name" value="RNA_pol_sigma-70_dom"/>
</dbReference>
<dbReference type="InterPro" id="IPR036388">
    <property type="entry name" value="WH-like_DNA-bd_sf"/>
</dbReference>
<proteinExistence type="inferred from homology"/>
<dbReference type="NCBIfam" id="TIGR02937">
    <property type="entry name" value="sigma70-ECF"/>
    <property type="match status" value="1"/>
</dbReference>
<evidence type="ECO:0000313" key="7">
    <source>
        <dbReference type="EMBL" id="SHI00784.1"/>
    </source>
</evidence>
<dbReference type="GO" id="GO:0016987">
    <property type="term" value="F:sigma factor activity"/>
    <property type="evidence" value="ECO:0007669"/>
    <property type="project" value="UniProtKB-KW"/>
</dbReference>